<dbReference type="AlphaFoldDB" id="A0A8C4HQN8"/>
<reference evidence="1" key="2">
    <citation type="submission" date="2025-09" db="UniProtKB">
        <authorList>
            <consortium name="Ensembl"/>
        </authorList>
    </citation>
    <scope>IDENTIFICATION</scope>
</reference>
<evidence type="ECO:0000313" key="1">
    <source>
        <dbReference type="Ensembl" id="ENSDLAP00005046403.1"/>
    </source>
</evidence>
<name>A0A8C4HQN8_DICLA</name>
<accession>A0A8C4HQN8</accession>
<reference evidence="1" key="1">
    <citation type="submission" date="2025-08" db="UniProtKB">
        <authorList>
            <consortium name="Ensembl"/>
        </authorList>
    </citation>
    <scope>IDENTIFICATION</scope>
</reference>
<sequence>GKTVSWKTDLTRRTAKRESDYRRNKTRVNIGEAFQRWRELRKCLGLSLDSELAVLLLDSRSPPVNSVSRLSFML</sequence>
<organism evidence="1 2">
    <name type="scientific">Dicentrarchus labrax</name>
    <name type="common">European seabass</name>
    <name type="synonym">Morone labrax</name>
    <dbReference type="NCBI Taxonomy" id="13489"/>
    <lineage>
        <taxon>Eukaryota</taxon>
        <taxon>Metazoa</taxon>
        <taxon>Chordata</taxon>
        <taxon>Craniata</taxon>
        <taxon>Vertebrata</taxon>
        <taxon>Euteleostomi</taxon>
        <taxon>Actinopterygii</taxon>
        <taxon>Neopterygii</taxon>
        <taxon>Teleostei</taxon>
        <taxon>Neoteleostei</taxon>
        <taxon>Acanthomorphata</taxon>
        <taxon>Eupercaria</taxon>
        <taxon>Moronidae</taxon>
        <taxon>Dicentrarchus</taxon>
    </lineage>
</organism>
<protein>
    <submittedName>
        <fullName evidence="1">Uncharacterized protein</fullName>
    </submittedName>
</protein>
<dbReference type="Proteomes" id="UP000694389">
    <property type="component" value="Unassembled WGS sequence"/>
</dbReference>
<evidence type="ECO:0000313" key="2">
    <source>
        <dbReference type="Proteomes" id="UP000694389"/>
    </source>
</evidence>
<keyword evidence="2" id="KW-1185">Reference proteome</keyword>
<dbReference type="GeneTree" id="ENSGT01110000268144"/>
<dbReference type="Ensembl" id="ENSDLAT00005049508.2">
    <property type="protein sequence ID" value="ENSDLAP00005046403.1"/>
    <property type="gene ID" value="ENSDLAG00005020523.2"/>
</dbReference>
<proteinExistence type="predicted"/>